<evidence type="ECO:0000313" key="6">
    <source>
        <dbReference type="EMBL" id="QUH30544.1"/>
    </source>
</evidence>
<accession>A0A8J8MCZ0</accession>
<dbReference type="CDD" id="cd05466">
    <property type="entry name" value="PBP2_LTTR_substrate"/>
    <property type="match status" value="1"/>
</dbReference>
<evidence type="ECO:0000259" key="5">
    <source>
        <dbReference type="PROSITE" id="PS50931"/>
    </source>
</evidence>
<evidence type="ECO:0000256" key="1">
    <source>
        <dbReference type="ARBA" id="ARBA00009437"/>
    </source>
</evidence>
<keyword evidence="7" id="KW-1185">Reference proteome</keyword>
<keyword evidence="4" id="KW-0804">Transcription</keyword>
<evidence type="ECO:0000256" key="2">
    <source>
        <dbReference type="ARBA" id="ARBA00023015"/>
    </source>
</evidence>
<keyword evidence="3" id="KW-0238">DNA-binding</keyword>
<dbReference type="AlphaFoldDB" id="A0A8J8MCZ0"/>
<comment type="similarity">
    <text evidence="1">Belongs to the LysR transcriptional regulatory family.</text>
</comment>
<dbReference type="Pfam" id="PF00126">
    <property type="entry name" value="HTH_1"/>
    <property type="match status" value="1"/>
</dbReference>
<dbReference type="Proteomes" id="UP000677305">
    <property type="component" value="Chromosome"/>
</dbReference>
<dbReference type="RefSeq" id="WP_212690699.1">
    <property type="nucleotide sequence ID" value="NZ_CP058561.1"/>
</dbReference>
<dbReference type="PANTHER" id="PTHR30126:SF64">
    <property type="entry name" value="HTH-TYPE TRANSCRIPTIONAL REGULATOR CITR"/>
    <property type="match status" value="1"/>
</dbReference>
<dbReference type="Gene3D" id="1.10.10.10">
    <property type="entry name" value="Winged helix-like DNA-binding domain superfamily/Winged helix DNA-binding domain"/>
    <property type="match status" value="1"/>
</dbReference>
<dbReference type="GO" id="GO:0000976">
    <property type="term" value="F:transcription cis-regulatory region binding"/>
    <property type="evidence" value="ECO:0007669"/>
    <property type="project" value="TreeGrafter"/>
</dbReference>
<feature type="domain" description="HTH lysR-type" evidence="5">
    <location>
        <begin position="3"/>
        <end position="60"/>
    </location>
</feature>
<dbReference type="SUPFAM" id="SSF46785">
    <property type="entry name" value="Winged helix' DNA-binding domain"/>
    <property type="match status" value="1"/>
</dbReference>
<sequence>MNINLELYKVFYYVATTLSFSEASTKLFISQSAVSQSIKTLEKNLNTTLFNRNTKRVTLTHEGSLLLQHIEPAINLIHNGENNIMETRSLNQGKIHIGASDTICKYILLPYFKKFHSVYPNIHLQVTNRTSIKCVDLLKQGSVDFIVTNLPNKNIGSSMEVREFYKFSDIFIGGNDFEELKGKRVSLKELIKYPLLMLEKNTTTSQYINGVFESKGLVLSPEIELTSIDLLVELAKINLGISLVPDYCMDEELLKDVFEIKTREVLNERSLGIVSKKNIPLSIAGRKFIDFILE</sequence>
<dbReference type="InterPro" id="IPR000847">
    <property type="entry name" value="LysR_HTH_N"/>
</dbReference>
<evidence type="ECO:0000313" key="7">
    <source>
        <dbReference type="Proteomes" id="UP000677305"/>
    </source>
</evidence>
<dbReference type="InterPro" id="IPR005119">
    <property type="entry name" value="LysR_subst-bd"/>
</dbReference>
<dbReference type="FunFam" id="1.10.10.10:FF:000001">
    <property type="entry name" value="LysR family transcriptional regulator"/>
    <property type="match status" value="1"/>
</dbReference>
<dbReference type="SUPFAM" id="SSF53850">
    <property type="entry name" value="Periplasmic binding protein-like II"/>
    <property type="match status" value="1"/>
</dbReference>
<dbReference type="Gene3D" id="3.40.190.290">
    <property type="match status" value="1"/>
</dbReference>
<dbReference type="InterPro" id="IPR036388">
    <property type="entry name" value="WH-like_DNA-bd_sf"/>
</dbReference>
<gene>
    <name evidence="6" type="ORF">HYG85_17165</name>
</gene>
<keyword evidence="2" id="KW-0805">Transcription regulation</keyword>
<proteinExistence type="inferred from homology"/>
<dbReference type="InterPro" id="IPR036390">
    <property type="entry name" value="WH_DNA-bd_sf"/>
</dbReference>
<organism evidence="6 7">
    <name type="scientific">Vallitalea guaymasensis</name>
    <dbReference type="NCBI Taxonomy" id="1185412"/>
    <lineage>
        <taxon>Bacteria</taxon>
        <taxon>Bacillati</taxon>
        <taxon>Bacillota</taxon>
        <taxon>Clostridia</taxon>
        <taxon>Lachnospirales</taxon>
        <taxon>Vallitaleaceae</taxon>
        <taxon>Vallitalea</taxon>
    </lineage>
</organism>
<evidence type="ECO:0000256" key="3">
    <source>
        <dbReference type="ARBA" id="ARBA00023125"/>
    </source>
</evidence>
<dbReference type="PRINTS" id="PR00039">
    <property type="entry name" value="HTHLYSR"/>
</dbReference>
<protein>
    <submittedName>
        <fullName evidence="6">LysR family transcriptional regulator</fullName>
    </submittedName>
</protein>
<dbReference type="PANTHER" id="PTHR30126">
    <property type="entry name" value="HTH-TYPE TRANSCRIPTIONAL REGULATOR"/>
    <property type="match status" value="1"/>
</dbReference>
<reference evidence="6 7" key="1">
    <citation type="submission" date="2020-07" db="EMBL/GenBank/DDBJ databases">
        <title>Vallitalea guaymasensis genome.</title>
        <authorList>
            <person name="Postec A."/>
        </authorList>
    </citation>
    <scope>NUCLEOTIDE SEQUENCE [LARGE SCALE GENOMIC DNA]</scope>
    <source>
        <strain evidence="6 7">Ra1766G1</strain>
    </source>
</reference>
<dbReference type="PROSITE" id="PS50931">
    <property type="entry name" value="HTH_LYSR"/>
    <property type="match status" value="1"/>
</dbReference>
<dbReference type="GO" id="GO:0003700">
    <property type="term" value="F:DNA-binding transcription factor activity"/>
    <property type="evidence" value="ECO:0007669"/>
    <property type="project" value="InterPro"/>
</dbReference>
<dbReference type="EMBL" id="CP058561">
    <property type="protein sequence ID" value="QUH30544.1"/>
    <property type="molecule type" value="Genomic_DNA"/>
</dbReference>
<dbReference type="KEGG" id="vgu:HYG85_17165"/>
<evidence type="ECO:0000256" key="4">
    <source>
        <dbReference type="ARBA" id="ARBA00023163"/>
    </source>
</evidence>
<name>A0A8J8MCZ0_9FIRM</name>
<dbReference type="Pfam" id="PF03466">
    <property type="entry name" value="LysR_substrate"/>
    <property type="match status" value="1"/>
</dbReference>